<proteinExistence type="inferred from homology"/>
<dbReference type="Pfam" id="PF03601">
    <property type="entry name" value="Cons_hypoth698"/>
    <property type="match status" value="1"/>
</dbReference>
<evidence type="ECO:0000256" key="4">
    <source>
        <dbReference type="ARBA" id="ARBA00022692"/>
    </source>
</evidence>
<keyword evidence="5 8" id="KW-1133">Transmembrane helix</keyword>
<evidence type="ECO:0000256" key="5">
    <source>
        <dbReference type="ARBA" id="ARBA00022989"/>
    </source>
</evidence>
<keyword evidence="6 8" id="KW-0472">Membrane</keyword>
<keyword evidence="3" id="KW-1003">Cell membrane</keyword>
<keyword evidence="4 8" id="KW-0812">Transmembrane</keyword>
<dbReference type="RefSeq" id="WP_233421214.1">
    <property type="nucleotide sequence ID" value="NZ_JAUSVM010000001.1"/>
</dbReference>
<feature type="region of interest" description="Disordered" evidence="7">
    <location>
        <begin position="1"/>
        <end position="30"/>
    </location>
</feature>
<feature type="transmembrane region" description="Helical" evidence="8">
    <location>
        <begin position="102"/>
        <end position="120"/>
    </location>
</feature>
<dbReference type="EMBL" id="JAUSVM010000001">
    <property type="protein sequence ID" value="MDQ0424512.1"/>
    <property type="molecule type" value="Genomic_DNA"/>
</dbReference>
<dbReference type="PANTHER" id="PTHR30106:SF2">
    <property type="entry name" value="UPF0324 INNER MEMBRANE PROTEIN YEIH"/>
    <property type="match status" value="1"/>
</dbReference>
<evidence type="ECO:0000256" key="1">
    <source>
        <dbReference type="ARBA" id="ARBA00004651"/>
    </source>
</evidence>
<feature type="transmembrane region" description="Helical" evidence="8">
    <location>
        <begin position="188"/>
        <end position="209"/>
    </location>
</feature>
<comment type="similarity">
    <text evidence="2">Belongs to the UPF0324 family.</text>
</comment>
<sequence length="371" mass="36185">MPPVPTRVTPHRTRATTPGATARPAPTSPATTLARRALRRGRALTPGLALCAAATLASLGAAHVLPGVSPLVVAIALGVVLANSTGAPAAAGPGLAVAARRLLRVGVVLLGLRLALADVAALGAPLLAVVVVVVAGGVLGTLALGRALRVPAHLAVLVACGFSICGAAAVAAAAGVTDPDDEAEQDTVTAVALVVVFGTLMIGLVPLLAPLLGLRGARAGAWAGASVHEVAQVVAVGGALGGAALTAAVVVKLARVLLLAPVVAALALHRRRAVRAADGPTTTGRRPPVVPLFVAGFLATVVVRSTVPLPDGLLAAAGTAQTALLTAAMFALGCGVRFAALRAVGLRPVVLAVLSTAWVAGLAAVGVLLAT</sequence>
<protein>
    <submittedName>
        <fullName evidence="9">Integral membrane protein (TIGR00698 family)</fullName>
    </submittedName>
</protein>
<feature type="transmembrane region" description="Helical" evidence="8">
    <location>
        <begin position="247"/>
        <end position="268"/>
    </location>
</feature>
<reference evidence="9 10" key="1">
    <citation type="submission" date="2023-07" db="EMBL/GenBank/DDBJ databases">
        <title>Sequencing the genomes of 1000 actinobacteria strains.</title>
        <authorList>
            <person name="Klenk H.-P."/>
        </authorList>
    </citation>
    <scope>NUCLEOTIDE SEQUENCE [LARGE SCALE GENOMIC DNA]</scope>
    <source>
        <strain evidence="9 10">DSM 14785</strain>
    </source>
</reference>
<feature type="transmembrane region" description="Helical" evidence="8">
    <location>
        <begin position="71"/>
        <end position="90"/>
    </location>
</feature>
<feature type="transmembrane region" description="Helical" evidence="8">
    <location>
        <begin position="289"/>
        <end position="307"/>
    </location>
</feature>
<evidence type="ECO:0000256" key="6">
    <source>
        <dbReference type="ARBA" id="ARBA00023136"/>
    </source>
</evidence>
<dbReference type="Proteomes" id="UP001240250">
    <property type="component" value="Unassembled WGS sequence"/>
</dbReference>
<evidence type="ECO:0000256" key="3">
    <source>
        <dbReference type="ARBA" id="ARBA00022475"/>
    </source>
</evidence>
<evidence type="ECO:0000256" key="8">
    <source>
        <dbReference type="SAM" id="Phobius"/>
    </source>
</evidence>
<feature type="transmembrane region" description="Helical" evidence="8">
    <location>
        <begin position="221"/>
        <end position="241"/>
    </location>
</feature>
<evidence type="ECO:0000313" key="10">
    <source>
        <dbReference type="Proteomes" id="UP001240250"/>
    </source>
</evidence>
<dbReference type="PANTHER" id="PTHR30106">
    <property type="entry name" value="INNER MEMBRANE PROTEIN YEIH-RELATED"/>
    <property type="match status" value="1"/>
</dbReference>
<feature type="transmembrane region" description="Helical" evidence="8">
    <location>
        <begin position="43"/>
        <end position="65"/>
    </location>
</feature>
<evidence type="ECO:0000256" key="7">
    <source>
        <dbReference type="SAM" id="MobiDB-lite"/>
    </source>
</evidence>
<feature type="transmembrane region" description="Helical" evidence="8">
    <location>
        <begin position="313"/>
        <end position="336"/>
    </location>
</feature>
<evidence type="ECO:0000256" key="2">
    <source>
        <dbReference type="ARBA" id="ARBA00007977"/>
    </source>
</evidence>
<feature type="transmembrane region" description="Helical" evidence="8">
    <location>
        <begin position="152"/>
        <end position="176"/>
    </location>
</feature>
<accession>A0ABU0GGQ9</accession>
<organism evidence="9 10">
    <name type="scientific">Cellulomonas iranensis</name>
    <dbReference type="NCBI Taxonomy" id="76862"/>
    <lineage>
        <taxon>Bacteria</taxon>
        <taxon>Bacillati</taxon>
        <taxon>Actinomycetota</taxon>
        <taxon>Actinomycetes</taxon>
        <taxon>Micrococcales</taxon>
        <taxon>Cellulomonadaceae</taxon>
        <taxon>Cellulomonas</taxon>
    </lineage>
</organism>
<comment type="caution">
    <text evidence="9">The sequence shown here is derived from an EMBL/GenBank/DDBJ whole genome shotgun (WGS) entry which is preliminary data.</text>
</comment>
<dbReference type="InterPro" id="IPR018383">
    <property type="entry name" value="UPF0324_pro"/>
</dbReference>
<evidence type="ECO:0000313" key="9">
    <source>
        <dbReference type="EMBL" id="MDQ0424512.1"/>
    </source>
</evidence>
<feature type="transmembrane region" description="Helical" evidence="8">
    <location>
        <begin position="126"/>
        <end position="145"/>
    </location>
</feature>
<feature type="compositionally biased region" description="Low complexity" evidence="7">
    <location>
        <begin position="15"/>
        <end position="30"/>
    </location>
</feature>
<keyword evidence="10" id="KW-1185">Reference proteome</keyword>
<feature type="transmembrane region" description="Helical" evidence="8">
    <location>
        <begin position="348"/>
        <end position="370"/>
    </location>
</feature>
<gene>
    <name evidence="9" type="ORF">JO380_000893</name>
</gene>
<comment type="subcellular location">
    <subcellularLocation>
        <location evidence="1">Cell membrane</location>
        <topology evidence="1">Multi-pass membrane protein</topology>
    </subcellularLocation>
</comment>
<name>A0ABU0GGQ9_9CELL</name>